<feature type="region of interest" description="Disordered" evidence="10">
    <location>
        <begin position="113"/>
        <end position="172"/>
    </location>
</feature>
<evidence type="ECO:0000259" key="12">
    <source>
        <dbReference type="PROSITE" id="PS51826"/>
    </source>
</evidence>
<reference evidence="14" key="2">
    <citation type="submission" date="2015-01" db="EMBL/GenBank/DDBJ databases">
        <title>Evolutionary Origins and Diversification of the Mycorrhizal Mutualists.</title>
        <authorList>
            <consortium name="DOE Joint Genome Institute"/>
            <consortium name="Mycorrhizal Genomics Consortium"/>
            <person name="Kohler A."/>
            <person name="Kuo A."/>
            <person name="Nagy L.G."/>
            <person name="Floudas D."/>
            <person name="Copeland A."/>
            <person name="Barry K.W."/>
            <person name="Cichocki N."/>
            <person name="Veneault-Fourrey C."/>
            <person name="LaButti K."/>
            <person name="Lindquist E.A."/>
            <person name="Lipzen A."/>
            <person name="Lundell T."/>
            <person name="Morin E."/>
            <person name="Murat C."/>
            <person name="Riley R."/>
            <person name="Ohm R."/>
            <person name="Sun H."/>
            <person name="Tunlid A."/>
            <person name="Henrissat B."/>
            <person name="Grigoriev I.V."/>
            <person name="Hibbett D.S."/>
            <person name="Martin F."/>
        </authorList>
    </citation>
    <scope>NUCLEOTIDE SEQUENCE [LARGE SCALE GENOMIC DNA]</scope>
    <source>
        <strain evidence="14">MAFF 305830</strain>
    </source>
</reference>
<keyword evidence="7" id="KW-0496">Mitochondrion</keyword>
<dbReference type="Pfam" id="PF00198">
    <property type="entry name" value="2-oxoacid_dh"/>
    <property type="match status" value="1"/>
</dbReference>
<dbReference type="AlphaFoldDB" id="A0A0C3BCL4"/>
<dbReference type="Pfam" id="PF00364">
    <property type="entry name" value="Biotin_lipoyl"/>
    <property type="match status" value="1"/>
</dbReference>
<dbReference type="SUPFAM" id="SSF52777">
    <property type="entry name" value="CoA-dependent acyltransferases"/>
    <property type="match status" value="1"/>
</dbReference>
<dbReference type="InterPro" id="IPR000089">
    <property type="entry name" value="Biotin_lipoyl"/>
</dbReference>
<dbReference type="PANTHER" id="PTHR43178:SF5">
    <property type="entry name" value="LIPOAMIDE ACYLTRANSFERASE COMPONENT OF BRANCHED-CHAIN ALPHA-KETO ACID DEHYDROGENASE COMPLEX, MITOCHONDRIAL"/>
    <property type="match status" value="1"/>
</dbReference>
<name>A0A0C3BCL4_SERVB</name>
<dbReference type="GO" id="GO:0016407">
    <property type="term" value="F:acetyltransferase activity"/>
    <property type="evidence" value="ECO:0007669"/>
    <property type="project" value="TreeGrafter"/>
</dbReference>
<dbReference type="InterPro" id="IPR011053">
    <property type="entry name" value="Single_hybrid_motif"/>
</dbReference>
<dbReference type="PROSITE" id="PS50968">
    <property type="entry name" value="BIOTINYL_LIPOYL"/>
    <property type="match status" value="1"/>
</dbReference>
<feature type="compositionally biased region" description="Basic and acidic residues" evidence="10">
    <location>
        <begin position="127"/>
        <end position="139"/>
    </location>
</feature>
<evidence type="ECO:0000256" key="6">
    <source>
        <dbReference type="ARBA" id="ARBA00022946"/>
    </source>
</evidence>
<protein>
    <recommendedName>
        <fullName evidence="9">Dihydrolipoamide acetyltransferase component of pyruvate dehydrogenase complex</fullName>
        <ecNumber evidence="9">2.3.1.-</ecNumber>
    </recommendedName>
</protein>
<dbReference type="InterPro" id="IPR036625">
    <property type="entry name" value="E3-bd_dom_sf"/>
</dbReference>
<dbReference type="OrthoDB" id="15567at2759"/>
<evidence type="ECO:0000256" key="4">
    <source>
        <dbReference type="ARBA" id="ARBA00022679"/>
    </source>
</evidence>
<dbReference type="HOGENOM" id="CLU_016733_10_0_1"/>
<evidence type="ECO:0000256" key="7">
    <source>
        <dbReference type="ARBA" id="ARBA00023128"/>
    </source>
</evidence>
<feature type="domain" description="Lipoyl-binding" evidence="11">
    <location>
        <begin position="33"/>
        <end position="108"/>
    </location>
</feature>
<keyword evidence="6" id="KW-0809">Transit peptide</keyword>
<gene>
    <name evidence="13" type="ORF">M408DRAFT_325927</name>
</gene>
<dbReference type="STRING" id="933852.A0A0C3BCL4"/>
<dbReference type="Proteomes" id="UP000054097">
    <property type="component" value="Unassembled WGS sequence"/>
</dbReference>
<dbReference type="Pfam" id="PF02817">
    <property type="entry name" value="E3_binding"/>
    <property type="match status" value="1"/>
</dbReference>
<evidence type="ECO:0000256" key="8">
    <source>
        <dbReference type="ARBA" id="ARBA00023315"/>
    </source>
</evidence>
<evidence type="ECO:0000256" key="5">
    <source>
        <dbReference type="ARBA" id="ARBA00022823"/>
    </source>
</evidence>
<accession>A0A0C3BCL4</accession>
<dbReference type="EC" id="2.3.1.-" evidence="9"/>
<keyword evidence="5 9" id="KW-0450">Lipoyl</keyword>
<keyword evidence="8 9" id="KW-0012">Acyltransferase</keyword>
<organism evidence="13 14">
    <name type="scientific">Serendipita vermifera MAFF 305830</name>
    <dbReference type="NCBI Taxonomy" id="933852"/>
    <lineage>
        <taxon>Eukaryota</taxon>
        <taxon>Fungi</taxon>
        <taxon>Dikarya</taxon>
        <taxon>Basidiomycota</taxon>
        <taxon>Agaricomycotina</taxon>
        <taxon>Agaricomycetes</taxon>
        <taxon>Sebacinales</taxon>
        <taxon>Serendipitaceae</taxon>
        <taxon>Serendipita</taxon>
    </lineage>
</organism>
<dbReference type="CDD" id="cd06849">
    <property type="entry name" value="lipoyl_domain"/>
    <property type="match status" value="1"/>
</dbReference>
<dbReference type="InterPro" id="IPR050743">
    <property type="entry name" value="2-oxoacid_DH_E2_comp"/>
</dbReference>
<evidence type="ECO:0000259" key="11">
    <source>
        <dbReference type="PROSITE" id="PS50968"/>
    </source>
</evidence>
<proteinExistence type="inferred from homology"/>
<evidence type="ECO:0000256" key="1">
    <source>
        <dbReference type="ARBA" id="ARBA00001938"/>
    </source>
</evidence>
<dbReference type="GO" id="GO:0005759">
    <property type="term" value="C:mitochondrial matrix"/>
    <property type="evidence" value="ECO:0007669"/>
    <property type="project" value="UniProtKB-SubCell"/>
</dbReference>
<reference evidence="13 14" key="1">
    <citation type="submission" date="2014-04" db="EMBL/GenBank/DDBJ databases">
        <authorList>
            <consortium name="DOE Joint Genome Institute"/>
            <person name="Kuo A."/>
            <person name="Zuccaro A."/>
            <person name="Kohler A."/>
            <person name="Nagy L.G."/>
            <person name="Floudas D."/>
            <person name="Copeland A."/>
            <person name="Barry K.W."/>
            <person name="Cichocki N."/>
            <person name="Veneault-Fourrey C."/>
            <person name="LaButti K."/>
            <person name="Lindquist E.A."/>
            <person name="Lipzen A."/>
            <person name="Lundell T."/>
            <person name="Morin E."/>
            <person name="Murat C."/>
            <person name="Sun H."/>
            <person name="Tunlid A."/>
            <person name="Henrissat B."/>
            <person name="Grigoriev I.V."/>
            <person name="Hibbett D.S."/>
            <person name="Martin F."/>
            <person name="Nordberg H.P."/>
            <person name="Cantor M.N."/>
            <person name="Hua S.X."/>
        </authorList>
    </citation>
    <scope>NUCLEOTIDE SEQUENCE [LARGE SCALE GENOMIC DNA]</scope>
    <source>
        <strain evidence="13 14">MAFF 305830</strain>
    </source>
</reference>
<evidence type="ECO:0000256" key="9">
    <source>
        <dbReference type="RuleBase" id="RU003423"/>
    </source>
</evidence>
<dbReference type="Gene3D" id="2.40.50.100">
    <property type="match status" value="1"/>
</dbReference>
<dbReference type="InterPro" id="IPR004167">
    <property type="entry name" value="PSBD"/>
</dbReference>
<comment type="subcellular location">
    <subcellularLocation>
        <location evidence="2">Mitochondrion matrix</location>
    </subcellularLocation>
</comment>
<keyword evidence="14" id="KW-1185">Reference proteome</keyword>
<dbReference type="InterPro" id="IPR001078">
    <property type="entry name" value="2-oxoacid_DH_actylTfrase"/>
</dbReference>
<feature type="domain" description="Peripheral subunit-binding (PSBD)" evidence="12">
    <location>
        <begin position="174"/>
        <end position="213"/>
    </location>
</feature>
<comment type="cofactor">
    <cofactor evidence="1 9">
        <name>(R)-lipoate</name>
        <dbReference type="ChEBI" id="CHEBI:83088"/>
    </cofactor>
</comment>
<dbReference type="InterPro" id="IPR023213">
    <property type="entry name" value="CAT-like_dom_sf"/>
</dbReference>
<evidence type="ECO:0000256" key="10">
    <source>
        <dbReference type="SAM" id="MobiDB-lite"/>
    </source>
</evidence>
<dbReference type="Gene3D" id="4.10.320.10">
    <property type="entry name" value="E3-binding domain"/>
    <property type="match status" value="1"/>
</dbReference>
<evidence type="ECO:0000256" key="2">
    <source>
        <dbReference type="ARBA" id="ARBA00004305"/>
    </source>
</evidence>
<comment type="similarity">
    <text evidence="3 9">Belongs to the 2-oxoacid dehydrogenase family.</text>
</comment>
<evidence type="ECO:0000256" key="3">
    <source>
        <dbReference type="ARBA" id="ARBA00007317"/>
    </source>
</evidence>
<dbReference type="EMBL" id="KN824277">
    <property type="protein sequence ID" value="KIM34560.1"/>
    <property type="molecule type" value="Genomic_DNA"/>
</dbReference>
<dbReference type="PROSITE" id="PS51826">
    <property type="entry name" value="PSBD"/>
    <property type="match status" value="1"/>
</dbReference>
<sequence>MLGRTRLNTLASWRYLNRSTSIPYARYASRKVVRPFLLADVGEGITECEVIKWSVKPLAVVQTFDPICEVQSDKATVEITSPYDGVIKEILVQEGEIAKVGKALCNIEIPEEESAADANESSAPIKAQEEKPEPSRVEESGAPVTKASSVLSRRKHPLDPSNDAPSTGSDAHVLATPSVRHFARKMGISDMSVLTPGSGRNGRVEKADVDAFLARGTAQSHQITEKEPQSQQDDVRLDLGRTRYVMWKSMTKSLEIPHFGYSSTLDLTALNALLPSMNSYIPSQYNPPPPSEYPPPISPTAIWGATPPASAVGDPNTHFKRLTVLPLLLKALSRAMQEWAIFRSSLNPRTSEDERPSLTVRPHSDIAIAVSATSGLYTPVISSVDTKTPYEIMGELRRFQSLGRKTPAGFTMKEMPKRGATISVSNVGAIGKGEWAAPLLVPGGGVAIVAIGRAKWVERSGEKRLEVGVSWSADHRIVEGAEMAAFVECWRSWVEDPARLIADGR</sequence>
<dbReference type="SUPFAM" id="SSF51230">
    <property type="entry name" value="Single hybrid motif"/>
    <property type="match status" value="1"/>
</dbReference>
<evidence type="ECO:0000313" key="13">
    <source>
        <dbReference type="EMBL" id="KIM34560.1"/>
    </source>
</evidence>
<dbReference type="FunFam" id="2.40.50.100:FF:000013">
    <property type="entry name" value="Dihydrolipoamide acetyltransferase component of pyruvate dehydrogenase complex"/>
    <property type="match status" value="1"/>
</dbReference>
<keyword evidence="4 9" id="KW-0808">Transferase</keyword>
<dbReference type="SUPFAM" id="SSF47005">
    <property type="entry name" value="Peripheral subunit-binding domain of 2-oxo acid dehydrogenase complex"/>
    <property type="match status" value="1"/>
</dbReference>
<dbReference type="Gene3D" id="3.30.559.10">
    <property type="entry name" value="Chloramphenicol acetyltransferase-like domain"/>
    <property type="match status" value="1"/>
</dbReference>
<dbReference type="GO" id="GO:0031405">
    <property type="term" value="F:lipoic acid binding"/>
    <property type="evidence" value="ECO:0007669"/>
    <property type="project" value="TreeGrafter"/>
</dbReference>
<dbReference type="GO" id="GO:0045333">
    <property type="term" value="P:cellular respiration"/>
    <property type="evidence" value="ECO:0007669"/>
    <property type="project" value="UniProtKB-ARBA"/>
</dbReference>
<evidence type="ECO:0000313" key="14">
    <source>
        <dbReference type="Proteomes" id="UP000054097"/>
    </source>
</evidence>
<dbReference type="PANTHER" id="PTHR43178">
    <property type="entry name" value="DIHYDROLIPOAMIDE ACETYLTRANSFERASE COMPONENT OF PYRUVATE DEHYDROGENASE COMPLEX"/>
    <property type="match status" value="1"/>
</dbReference>